<feature type="domain" description="Serine hydrolase" evidence="2">
    <location>
        <begin position="69"/>
        <end position="217"/>
    </location>
</feature>
<reference evidence="3 4" key="1">
    <citation type="submission" date="2024-02" db="EMBL/GenBank/DDBJ databases">
        <authorList>
            <person name="Chen Y."/>
            <person name="Shah S."/>
            <person name="Dougan E. K."/>
            <person name="Thang M."/>
            <person name="Chan C."/>
        </authorList>
    </citation>
    <scope>NUCLEOTIDE SEQUENCE [LARGE SCALE GENOMIC DNA]</scope>
</reference>
<dbReference type="Proteomes" id="UP001642464">
    <property type="component" value="Unassembled WGS sequence"/>
</dbReference>
<dbReference type="InterPro" id="IPR005645">
    <property type="entry name" value="FSH-like_dom"/>
</dbReference>
<dbReference type="EMBL" id="CAXAMM010042773">
    <property type="protein sequence ID" value="CAK9106601.1"/>
    <property type="molecule type" value="Genomic_DNA"/>
</dbReference>
<accession>A0ABP0S2P2</accession>
<dbReference type="PANTHER" id="PTHR48070:SF6">
    <property type="entry name" value="ESTERASE OVCA2"/>
    <property type="match status" value="1"/>
</dbReference>
<sequence>MAEKQVQAVFKNLKWVVDFDLLEWHYLEGTINQKLEEIHWDPAVQKIFAPFGRPCGDSYDGYMSYLKLLDESHQQETWLGPEEKEVGSGYDEVIEALAAHLAKTGPYDGLCGFDIGASLAFDLARLAQEGDARFKEKFRYLLLFSARGHRAMAKGGQGALRPKAPLRIPCFLCWSEEDDSKQFSNYEDLALYIHPKFRRICLHGQGHRPPNLQKNTKELETLDSFIGSMQSGVLSADADDDKPAAIYKGHWLPVPRESAPELKAGPLKLIVVPDPLGEHGPLPEQALKDRLRFPAQEPPELTAQRLSLFRQVTALTSEDFAPLGAVTGVETIGFAHGVPPVKFIPHEVATTMLHGGHKYGGGKMTTARSFQMKCPSWSRCGVGGSDASCAISWKEIVVISFRSRGVPARSPSTSKPQRSQPKKMIVWKSGARILAGHGRKQECCTPSDAEEQKEHMVYLEEKEDPAGSAIDDDKAMKVLERSAKSSGLPVSALVLQSISEKVSGKSSSEGFEQKVV</sequence>
<protein>
    <submittedName>
        <fullName evidence="3">Esterase OVCA2 (Ovarian cancer-associated gene 2 protein homolog)</fullName>
    </submittedName>
</protein>
<evidence type="ECO:0000256" key="1">
    <source>
        <dbReference type="ARBA" id="ARBA00022801"/>
    </source>
</evidence>
<dbReference type="PANTHER" id="PTHR48070">
    <property type="entry name" value="ESTERASE OVCA2"/>
    <property type="match status" value="1"/>
</dbReference>
<gene>
    <name evidence="3" type="ORF">SCF082_LOCUS49655</name>
</gene>
<evidence type="ECO:0000313" key="3">
    <source>
        <dbReference type="EMBL" id="CAK9106601.1"/>
    </source>
</evidence>
<dbReference type="InterPro" id="IPR050593">
    <property type="entry name" value="LovG"/>
</dbReference>
<evidence type="ECO:0000313" key="4">
    <source>
        <dbReference type="Proteomes" id="UP001642464"/>
    </source>
</evidence>
<dbReference type="Pfam" id="PF03959">
    <property type="entry name" value="FSH1"/>
    <property type="match status" value="1"/>
</dbReference>
<dbReference type="SUPFAM" id="SSF53474">
    <property type="entry name" value="alpha/beta-Hydrolases"/>
    <property type="match status" value="1"/>
</dbReference>
<dbReference type="InterPro" id="IPR029058">
    <property type="entry name" value="AB_hydrolase_fold"/>
</dbReference>
<comment type="caution">
    <text evidence="3">The sequence shown here is derived from an EMBL/GenBank/DDBJ whole genome shotgun (WGS) entry which is preliminary data.</text>
</comment>
<dbReference type="Gene3D" id="3.40.50.1820">
    <property type="entry name" value="alpha/beta hydrolase"/>
    <property type="match status" value="1"/>
</dbReference>
<evidence type="ECO:0000259" key="2">
    <source>
        <dbReference type="Pfam" id="PF03959"/>
    </source>
</evidence>
<keyword evidence="4" id="KW-1185">Reference proteome</keyword>
<name>A0ABP0S2P2_9DINO</name>
<proteinExistence type="predicted"/>
<keyword evidence="1" id="KW-0378">Hydrolase</keyword>
<organism evidence="3 4">
    <name type="scientific">Durusdinium trenchii</name>
    <dbReference type="NCBI Taxonomy" id="1381693"/>
    <lineage>
        <taxon>Eukaryota</taxon>
        <taxon>Sar</taxon>
        <taxon>Alveolata</taxon>
        <taxon>Dinophyceae</taxon>
        <taxon>Suessiales</taxon>
        <taxon>Symbiodiniaceae</taxon>
        <taxon>Durusdinium</taxon>
    </lineage>
</organism>